<evidence type="ECO:0000313" key="2">
    <source>
        <dbReference type="Proteomes" id="UP001314263"/>
    </source>
</evidence>
<comment type="caution">
    <text evidence="1">The sequence shown here is derived from an EMBL/GenBank/DDBJ whole genome shotgun (WGS) entry which is preliminary data.</text>
</comment>
<dbReference type="Proteomes" id="UP001314263">
    <property type="component" value="Unassembled WGS sequence"/>
</dbReference>
<organism evidence="1 2">
    <name type="scientific">Coccomyxa viridis</name>
    <dbReference type="NCBI Taxonomy" id="1274662"/>
    <lineage>
        <taxon>Eukaryota</taxon>
        <taxon>Viridiplantae</taxon>
        <taxon>Chlorophyta</taxon>
        <taxon>core chlorophytes</taxon>
        <taxon>Trebouxiophyceae</taxon>
        <taxon>Trebouxiophyceae incertae sedis</taxon>
        <taxon>Coccomyxaceae</taxon>
        <taxon>Coccomyxa</taxon>
    </lineage>
</organism>
<dbReference type="AlphaFoldDB" id="A0AAV1HTA2"/>
<name>A0AAV1HTA2_9CHLO</name>
<reference evidence="1 2" key="1">
    <citation type="submission" date="2023-10" db="EMBL/GenBank/DDBJ databases">
        <authorList>
            <person name="Maclean D."/>
            <person name="Macfadyen A."/>
        </authorList>
    </citation>
    <scope>NUCLEOTIDE SEQUENCE [LARGE SCALE GENOMIC DNA]</scope>
</reference>
<accession>A0AAV1HTA2</accession>
<evidence type="ECO:0000313" key="1">
    <source>
        <dbReference type="EMBL" id="CAK0733337.1"/>
    </source>
</evidence>
<keyword evidence="2" id="KW-1185">Reference proteome</keyword>
<sequence>MCGECWHHKATITVHCPAGPRTCQMGRFCKQAAVRIQLQPFPEAKLSETEYYLLVKITPRGSMLAQEARLTKKARALQALLAPEHMSIASDALEHALRVARAGRDPRFVNTVRSIETASSERAASERAGEYLFDMIDTDASPEDNHVRIVAAVAALNAVVRGNAQRSGVALAVHTYASDVQSVCDMQLVKVRQHRDHLLRQLAGLQKDRCSVHDTGRIAAQVAVGVGIGAFLSAL</sequence>
<protein>
    <submittedName>
        <fullName evidence="1">Uncharacterized protein</fullName>
    </submittedName>
</protein>
<proteinExistence type="predicted"/>
<gene>
    <name evidence="1" type="ORF">CVIRNUC_000259</name>
</gene>
<dbReference type="EMBL" id="CAUYUE010000001">
    <property type="protein sequence ID" value="CAK0733337.1"/>
    <property type="molecule type" value="Genomic_DNA"/>
</dbReference>